<dbReference type="Proteomes" id="UP000253999">
    <property type="component" value="Unassembled WGS sequence"/>
</dbReference>
<proteinExistence type="predicted"/>
<evidence type="ECO:0000313" key="3">
    <source>
        <dbReference type="Proteomes" id="UP000253999"/>
    </source>
</evidence>
<dbReference type="InterPro" id="IPR010794">
    <property type="entry name" value="MalM"/>
</dbReference>
<dbReference type="NCBIfam" id="NF007855">
    <property type="entry name" value="PRK10564.1"/>
    <property type="match status" value="1"/>
</dbReference>
<evidence type="ECO:0000256" key="1">
    <source>
        <dbReference type="SAM" id="SignalP"/>
    </source>
</evidence>
<feature type="signal peptide" evidence="1">
    <location>
        <begin position="1"/>
        <end position="20"/>
    </location>
</feature>
<keyword evidence="1" id="KW-0732">Signal</keyword>
<organism evidence="2 3">
    <name type="scientific">Haemophilus parahaemolyticus</name>
    <dbReference type="NCBI Taxonomy" id="735"/>
    <lineage>
        <taxon>Bacteria</taxon>
        <taxon>Pseudomonadati</taxon>
        <taxon>Pseudomonadota</taxon>
        <taxon>Gammaproteobacteria</taxon>
        <taxon>Pasteurellales</taxon>
        <taxon>Pasteurellaceae</taxon>
        <taxon>Haemophilus</taxon>
    </lineage>
</organism>
<evidence type="ECO:0000313" key="2">
    <source>
        <dbReference type="EMBL" id="RDF05705.1"/>
    </source>
</evidence>
<dbReference type="GO" id="GO:0042597">
    <property type="term" value="C:periplasmic space"/>
    <property type="evidence" value="ECO:0007669"/>
    <property type="project" value="InterPro"/>
</dbReference>
<dbReference type="RefSeq" id="WP_111312109.1">
    <property type="nucleotide sequence ID" value="NZ_QEQD01000001.1"/>
</dbReference>
<dbReference type="EMBL" id="QEQD01000001">
    <property type="protein sequence ID" value="RDF05705.1"/>
    <property type="molecule type" value="Genomic_DNA"/>
</dbReference>
<name>A0A369ZFW7_HAEPH</name>
<dbReference type="Pfam" id="PF07148">
    <property type="entry name" value="MalM"/>
    <property type="match status" value="1"/>
</dbReference>
<reference evidence="2 3" key="1">
    <citation type="submission" date="2018-05" db="EMBL/GenBank/DDBJ databases">
        <title>Draft Genome Sequences for a Diverse set of 7 Haemophilus Species.</title>
        <authorList>
            <person name="Nichols M."/>
            <person name="Topaz N."/>
            <person name="Wang X."/>
            <person name="Wang X."/>
            <person name="Boxrud D."/>
        </authorList>
    </citation>
    <scope>NUCLEOTIDE SEQUENCE [LARGE SCALE GENOMIC DNA]</scope>
    <source>
        <strain evidence="2 3">C2010039593</strain>
    </source>
</reference>
<accession>A0A369ZFW7</accession>
<dbReference type="GO" id="GO:0008643">
    <property type="term" value="P:carbohydrate transport"/>
    <property type="evidence" value="ECO:0007669"/>
    <property type="project" value="InterPro"/>
</dbReference>
<sequence length="300" mass="32781">MKFKLSLLFSALALSSAIFANEPSKTELANFNWQAVDLSQKITSDVNEAKIVAFAKNLAGTESAVIGYKIPANQGTLNIKIKSLVVDNNHIFVPNVLVLDSNYNISLKYPASQFKKAEERGLEGNQLQAELSLTPVSGQDFVYVLLYTTEQDLNGQTQFTHPAKLYEKAKGNQPPAIADIMVKHTNSGKIELEVDGIQSTQFVGLGNIAKGGAIFESKAQTAPTQSVGEAKPTVSKMQQSIKNEPLAQPVEQTTEQYFNQAVKSALKNHDINKAMNLVNEAEKLGLTQPRKIFLQQVSSK</sequence>
<comment type="caution">
    <text evidence="2">The sequence shown here is derived from an EMBL/GenBank/DDBJ whole genome shotgun (WGS) entry which is preliminary data.</text>
</comment>
<dbReference type="STRING" id="735.B0185_00135"/>
<protein>
    <submittedName>
        <fullName evidence="2">Maltose operon protein MalM</fullName>
    </submittedName>
</protein>
<feature type="chain" id="PRO_5016944881" evidence="1">
    <location>
        <begin position="21"/>
        <end position="300"/>
    </location>
</feature>
<dbReference type="AlphaFoldDB" id="A0A369ZFW7"/>
<gene>
    <name evidence="2" type="ORF">DPV98_00040</name>
</gene>